<feature type="transmembrane region" description="Helical" evidence="7">
    <location>
        <begin position="240"/>
        <end position="259"/>
    </location>
</feature>
<proteinExistence type="inferred from homology"/>
<feature type="transmembrane region" description="Helical" evidence="7">
    <location>
        <begin position="265"/>
        <end position="285"/>
    </location>
</feature>
<feature type="transmembrane region" description="Helical" evidence="7">
    <location>
        <begin position="203"/>
        <end position="228"/>
    </location>
</feature>
<feature type="transmembrane region" description="Helical" evidence="7">
    <location>
        <begin position="87"/>
        <end position="109"/>
    </location>
</feature>
<accession>A0ABS4GP94</accession>
<comment type="subcellular location">
    <subcellularLocation>
        <location evidence="1">Cell membrane</location>
        <topology evidence="1">Multi-pass membrane protein</topology>
    </subcellularLocation>
</comment>
<keyword evidence="4 7" id="KW-0812">Transmembrane</keyword>
<dbReference type="InterPro" id="IPR037185">
    <property type="entry name" value="EmrE-like"/>
</dbReference>
<evidence type="ECO:0000256" key="5">
    <source>
        <dbReference type="ARBA" id="ARBA00022989"/>
    </source>
</evidence>
<evidence type="ECO:0000256" key="6">
    <source>
        <dbReference type="ARBA" id="ARBA00023136"/>
    </source>
</evidence>
<evidence type="ECO:0000256" key="7">
    <source>
        <dbReference type="SAM" id="Phobius"/>
    </source>
</evidence>
<dbReference type="Pfam" id="PF00892">
    <property type="entry name" value="EamA"/>
    <property type="match status" value="2"/>
</dbReference>
<feature type="transmembrane region" description="Helical" evidence="7">
    <location>
        <begin position="62"/>
        <end position="81"/>
    </location>
</feature>
<dbReference type="InterPro" id="IPR000620">
    <property type="entry name" value="EamA_dom"/>
</dbReference>
<feature type="transmembrane region" description="Helical" evidence="7">
    <location>
        <begin position="30"/>
        <end position="50"/>
    </location>
</feature>
<evidence type="ECO:0000256" key="4">
    <source>
        <dbReference type="ARBA" id="ARBA00022692"/>
    </source>
</evidence>
<dbReference type="RefSeq" id="WP_209810162.1">
    <property type="nucleotide sequence ID" value="NZ_JAGGKT010000005.1"/>
</dbReference>
<evidence type="ECO:0000256" key="3">
    <source>
        <dbReference type="ARBA" id="ARBA00022475"/>
    </source>
</evidence>
<feature type="domain" description="EamA" evidence="8">
    <location>
        <begin position="148"/>
        <end position="282"/>
    </location>
</feature>
<dbReference type="SUPFAM" id="SSF103481">
    <property type="entry name" value="Multidrug resistance efflux transporter EmrE"/>
    <property type="match status" value="2"/>
</dbReference>
<evidence type="ECO:0000313" key="10">
    <source>
        <dbReference type="Proteomes" id="UP001519343"/>
    </source>
</evidence>
<gene>
    <name evidence="9" type="ORF">J2Z37_002094</name>
</gene>
<keyword evidence="3" id="KW-1003">Cell membrane</keyword>
<comment type="similarity">
    <text evidence="2">Belongs to the EamA transporter family.</text>
</comment>
<dbReference type="PANTHER" id="PTHR32322">
    <property type="entry name" value="INNER MEMBRANE TRANSPORTER"/>
    <property type="match status" value="1"/>
</dbReference>
<organism evidence="9 10">
    <name type="scientific">Ammoniphilus resinae</name>
    <dbReference type="NCBI Taxonomy" id="861532"/>
    <lineage>
        <taxon>Bacteria</taxon>
        <taxon>Bacillati</taxon>
        <taxon>Bacillota</taxon>
        <taxon>Bacilli</taxon>
        <taxon>Bacillales</taxon>
        <taxon>Paenibacillaceae</taxon>
        <taxon>Aneurinibacillus group</taxon>
        <taxon>Ammoniphilus</taxon>
    </lineage>
</organism>
<evidence type="ECO:0000259" key="8">
    <source>
        <dbReference type="Pfam" id="PF00892"/>
    </source>
</evidence>
<feature type="domain" description="EamA" evidence="8">
    <location>
        <begin position="3"/>
        <end position="132"/>
    </location>
</feature>
<evidence type="ECO:0000256" key="1">
    <source>
        <dbReference type="ARBA" id="ARBA00004651"/>
    </source>
</evidence>
<sequence length="299" mass="33255">MNLLILLLCFFWGSNWVAMKLSVGYFPPVMFSGFRFLLSSLVLIAIVLYKRIPLPRREDWKWYALCGLLQTTTPFIANQLALQHMDAGITSVLTFTMPFWLLIMGHFMLRERITAPKLIGLVIGFAGLLMVMDIRVGEMDWTGITLIMELVALSGAIAWAMANVIIKKYVRQNDMMQFTTWQMIIGTAALWIYSLIFEWGQPITWGWAAVACLLYAGVLASALGFLLWTYILSKGEAVKASVSLLLVPVIGTLCGWAFLGETLKPISMVGIIFVAAGIGIVNMKWGGTKAKPTKKEVSA</sequence>
<dbReference type="Proteomes" id="UP001519343">
    <property type="component" value="Unassembled WGS sequence"/>
</dbReference>
<keyword evidence="10" id="KW-1185">Reference proteome</keyword>
<evidence type="ECO:0000313" key="9">
    <source>
        <dbReference type="EMBL" id="MBP1932093.1"/>
    </source>
</evidence>
<dbReference type="PANTHER" id="PTHR32322:SF18">
    <property type="entry name" value="S-ADENOSYLMETHIONINE_S-ADENOSYLHOMOCYSTEINE TRANSPORTER"/>
    <property type="match status" value="1"/>
</dbReference>
<comment type="caution">
    <text evidence="9">The sequence shown here is derived from an EMBL/GenBank/DDBJ whole genome shotgun (WGS) entry which is preliminary data.</text>
</comment>
<feature type="transmembrane region" description="Helical" evidence="7">
    <location>
        <begin position="143"/>
        <end position="166"/>
    </location>
</feature>
<feature type="transmembrane region" description="Helical" evidence="7">
    <location>
        <begin position="118"/>
        <end position="137"/>
    </location>
</feature>
<keyword evidence="6 7" id="KW-0472">Membrane</keyword>
<feature type="transmembrane region" description="Helical" evidence="7">
    <location>
        <begin position="178"/>
        <end position="197"/>
    </location>
</feature>
<dbReference type="InterPro" id="IPR050638">
    <property type="entry name" value="AA-Vitamin_Transporters"/>
</dbReference>
<reference evidence="9 10" key="1">
    <citation type="submission" date="2021-03" db="EMBL/GenBank/DDBJ databases">
        <title>Genomic Encyclopedia of Type Strains, Phase IV (KMG-IV): sequencing the most valuable type-strain genomes for metagenomic binning, comparative biology and taxonomic classification.</title>
        <authorList>
            <person name="Goeker M."/>
        </authorList>
    </citation>
    <scope>NUCLEOTIDE SEQUENCE [LARGE SCALE GENOMIC DNA]</scope>
    <source>
        <strain evidence="9 10">DSM 24738</strain>
    </source>
</reference>
<keyword evidence="5 7" id="KW-1133">Transmembrane helix</keyword>
<evidence type="ECO:0000256" key="2">
    <source>
        <dbReference type="ARBA" id="ARBA00007362"/>
    </source>
</evidence>
<name>A0ABS4GP94_9BACL</name>
<dbReference type="EMBL" id="JAGGKT010000005">
    <property type="protein sequence ID" value="MBP1932093.1"/>
    <property type="molecule type" value="Genomic_DNA"/>
</dbReference>
<protein>
    <submittedName>
        <fullName evidence="9">Drug/metabolite transporter (DMT)-like permease</fullName>
    </submittedName>
</protein>